<dbReference type="SUPFAM" id="SSF56059">
    <property type="entry name" value="Glutathione synthetase ATP-binding domain-like"/>
    <property type="match status" value="1"/>
</dbReference>
<organism evidence="6 7">
    <name type="scientific">Halomarina halobia</name>
    <dbReference type="NCBI Taxonomy" id="3033386"/>
    <lineage>
        <taxon>Archaea</taxon>
        <taxon>Methanobacteriati</taxon>
        <taxon>Methanobacteriota</taxon>
        <taxon>Stenosarchaea group</taxon>
        <taxon>Halobacteria</taxon>
        <taxon>Halobacteriales</taxon>
        <taxon>Natronomonadaceae</taxon>
        <taxon>Halomarina</taxon>
    </lineage>
</organism>
<dbReference type="InterPro" id="IPR003781">
    <property type="entry name" value="CoA-bd"/>
</dbReference>
<protein>
    <recommendedName>
        <fullName evidence="2">acetate--CoA ligase (ADP-forming)</fullName>
        <ecNumber evidence="2">6.2.1.13</ecNumber>
    </recommendedName>
</protein>
<dbReference type="SMART" id="SM00881">
    <property type="entry name" value="CoA_binding"/>
    <property type="match status" value="1"/>
</dbReference>
<dbReference type="GeneID" id="79317901"/>
<keyword evidence="3" id="KW-0067">ATP-binding</keyword>
<dbReference type="RefSeq" id="WP_276306244.1">
    <property type="nucleotide sequence ID" value="NZ_CP119993.1"/>
</dbReference>
<proteinExistence type="predicted"/>
<dbReference type="InterPro" id="IPR032875">
    <property type="entry name" value="Succ_CoA_lig_flav_dom"/>
</dbReference>
<dbReference type="AlphaFoldDB" id="A0ABD6AGD8"/>
<keyword evidence="7" id="KW-1185">Reference proteome</keyword>
<keyword evidence="3" id="KW-0547">Nucleotide-binding</keyword>
<feature type="region of interest" description="Disordered" evidence="4">
    <location>
        <begin position="494"/>
        <end position="523"/>
    </location>
</feature>
<evidence type="ECO:0000313" key="6">
    <source>
        <dbReference type="EMBL" id="MFC7318913.1"/>
    </source>
</evidence>
<dbReference type="Gene3D" id="3.30.470.20">
    <property type="entry name" value="ATP-grasp fold, B domain"/>
    <property type="match status" value="1"/>
</dbReference>
<dbReference type="PANTHER" id="PTHR42793:SF1">
    <property type="entry name" value="PEPTIDYL-LYSINE N-ACETYLTRANSFERASE PATZ"/>
    <property type="match status" value="1"/>
</dbReference>
<dbReference type="Pfam" id="PF13607">
    <property type="entry name" value="Succ_CoA_lig"/>
    <property type="match status" value="1"/>
</dbReference>
<dbReference type="PROSITE" id="PS50975">
    <property type="entry name" value="ATP_GRASP"/>
    <property type="match status" value="1"/>
</dbReference>
<dbReference type="Proteomes" id="UP001596547">
    <property type="component" value="Unassembled WGS sequence"/>
</dbReference>
<dbReference type="EMBL" id="JBHTBF010000003">
    <property type="protein sequence ID" value="MFC7318913.1"/>
    <property type="molecule type" value="Genomic_DNA"/>
</dbReference>
<feature type="domain" description="ATP-grasp" evidence="5">
    <location>
        <begin position="533"/>
        <end position="569"/>
    </location>
</feature>
<dbReference type="Gene3D" id="3.30.1490.20">
    <property type="entry name" value="ATP-grasp fold, A domain"/>
    <property type="match status" value="1"/>
</dbReference>
<evidence type="ECO:0000313" key="7">
    <source>
        <dbReference type="Proteomes" id="UP001596547"/>
    </source>
</evidence>
<dbReference type="InterPro" id="IPR013815">
    <property type="entry name" value="ATP_grasp_subdomain_1"/>
</dbReference>
<dbReference type="Pfam" id="PF13549">
    <property type="entry name" value="ATP-grasp_5"/>
    <property type="match status" value="1"/>
</dbReference>
<dbReference type="SUPFAM" id="SSF52210">
    <property type="entry name" value="Succinyl-CoA synthetase domains"/>
    <property type="match status" value="2"/>
</dbReference>
<dbReference type="GO" id="GO:0043758">
    <property type="term" value="F:acetate-CoA ligase (ADP-forming) activity"/>
    <property type="evidence" value="ECO:0007669"/>
    <property type="project" value="UniProtKB-EC"/>
</dbReference>
<keyword evidence="6" id="KW-0436">Ligase</keyword>
<evidence type="ECO:0000256" key="3">
    <source>
        <dbReference type="PROSITE-ProRule" id="PRU00409"/>
    </source>
</evidence>
<reference evidence="6 7" key="1">
    <citation type="journal article" date="2019" name="Int. J. Syst. Evol. Microbiol.">
        <title>The Global Catalogue of Microorganisms (GCM) 10K type strain sequencing project: providing services to taxonomists for standard genome sequencing and annotation.</title>
        <authorList>
            <consortium name="The Broad Institute Genomics Platform"/>
            <consortium name="The Broad Institute Genome Sequencing Center for Infectious Disease"/>
            <person name="Wu L."/>
            <person name="Ma J."/>
        </authorList>
    </citation>
    <scope>NUCLEOTIDE SEQUENCE [LARGE SCALE GENOMIC DNA]</scope>
    <source>
        <strain evidence="6 7">PSR21</strain>
    </source>
</reference>
<sequence>MGSRGRPSTAVYTGRPTVVAMTADRSPLDALFSPDSVAVVGASPENWYSGKLVDNLLEYGFEGDVYLVNPGRDEAWGRRCYDDVSTLPEPVDLVVVCVPRGAVTDVVRAAGERGVPAALVITAGFAEADEEGRRLQAELVEVAATYDMRIVGPNCIGLANVIDGTVLTSTCSRQPEPGSIGLVSQSGALAFTTFFERAADEDVGFSHVVSTGNEAALSVTDVVEYLGARDAVDVVCTYVEGLDDPRRFVRVADEVVRNGTPVLTVKVGKSSVAETAIRSHTGSVTGSDNVWNGALAQVGVERVPDIPDLLGRARAHAAFDPPASDRVCIASTSGGMGSLLADMAADRGLDLPAIEDETERALLDMDDLLTFGELHNPADIRGQGADVLPAIAEVLFADDAFDAYVFAIGLPVVGDDAERIADSVLAVAEVASDPVFFLWTGRKKPIDPDGVQPYERVRRRTPLYYDPGRCMDAVASLVDAGAFRHRLADRPSRATLEREVDTGTDADTDAEIDGGGDSGALPSNDVLSWNRASALLASYGMDVHPTVLTADPSEAVDAATDFGFPVVLKVDSPDVPHRTDADAVRTGLEDVTAVREAYDEVVTNALEYAPDARLEGVLVQPHAGAGVEALVGVTRDDAFGPVVTVGSGGVAVELHGDVAVRVAPLSKRGALDAIDATTLGEQLAGYRGSPPHDIDELAELVRNVGQLCTEVAGVAELDLNPVVVHEDGVSVVDTLVRTT</sequence>
<dbReference type="SUPFAM" id="SSF51735">
    <property type="entry name" value="NAD(P)-binding Rossmann-fold domains"/>
    <property type="match status" value="1"/>
</dbReference>
<evidence type="ECO:0000256" key="4">
    <source>
        <dbReference type="SAM" id="MobiDB-lite"/>
    </source>
</evidence>
<dbReference type="Pfam" id="PF13380">
    <property type="entry name" value="CoA_binding_2"/>
    <property type="match status" value="1"/>
</dbReference>
<dbReference type="InterPro" id="IPR036291">
    <property type="entry name" value="NAD(P)-bd_dom_sf"/>
</dbReference>
<dbReference type="Gene3D" id="3.40.50.720">
    <property type="entry name" value="NAD(P)-binding Rossmann-like Domain"/>
    <property type="match status" value="1"/>
</dbReference>
<evidence type="ECO:0000259" key="5">
    <source>
        <dbReference type="PROSITE" id="PS50975"/>
    </source>
</evidence>
<dbReference type="EC" id="6.2.1.13" evidence="2"/>
<evidence type="ECO:0000256" key="1">
    <source>
        <dbReference type="ARBA" id="ARBA00001619"/>
    </source>
</evidence>
<comment type="catalytic activity">
    <reaction evidence="1">
        <text>acetate + ATP + CoA = acetyl-CoA + ADP + phosphate</text>
        <dbReference type="Rhea" id="RHEA:15081"/>
        <dbReference type="ChEBI" id="CHEBI:30089"/>
        <dbReference type="ChEBI" id="CHEBI:30616"/>
        <dbReference type="ChEBI" id="CHEBI:43474"/>
        <dbReference type="ChEBI" id="CHEBI:57287"/>
        <dbReference type="ChEBI" id="CHEBI:57288"/>
        <dbReference type="ChEBI" id="CHEBI:456216"/>
        <dbReference type="EC" id="6.2.1.13"/>
    </reaction>
</comment>
<dbReference type="PANTHER" id="PTHR42793">
    <property type="entry name" value="COA BINDING DOMAIN CONTAINING PROTEIN"/>
    <property type="match status" value="1"/>
</dbReference>
<feature type="compositionally biased region" description="Acidic residues" evidence="4">
    <location>
        <begin position="502"/>
        <end position="514"/>
    </location>
</feature>
<dbReference type="InterPro" id="IPR016102">
    <property type="entry name" value="Succinyl-CoA_synth-like"/>
</dbReference>
<dbReference type="GO" id="GO:0005524">
    <property type="term" value="F:ATP binding"/>
    <property type="evidence" value="ECO:0007669"/>
    <property type="project" value="UniProtKB-UniRule"/>
</dbReference>
<dbReference type="InterPro" id="IPR011761">
    <property type="entry name" value="ATP-grasp"/>
</dbReference>
<dbReference type="Gene3D" id="3.40.50.261">
    <property type="entry name" value="Succinyl-CoA synthetase domains"/>
    <property type="match status" value="2"/>
</dbReference>
<gene>
    <name evidence="6" type="ORF">ACFQPE_19240</name>
</gene>
<comment type="caution">
    <text evidence="6">The sequence shown here is derived from an EMBL/GenBank/DDBJ whole genome shotgun (WGS) entry which is preliminary data.</text>
</comment>
<name>A0ABD6AGD8_9EURY</name>
<accession>A0ABD6AGD8</accession>
<evidence type="ECO:0000256" key="2">
    <source>
        <dbReference type="ARBA" id="ARBA00012957"/>
    </source>
</evidence>
<dbReference type="FunFam" id="3.30.1490.20:FF:000020">
    <property type="entry name" value="Protein lysine acetyltransferase"/>
    <property type="match status" value="1"/>
</dbReference>